<name>A0AAD6CZQ5_9EURO</name>
<evidence type="ECO:0000313" key="4">
    <source>
        <dbReference type="EMBL" id="KAJ5541765.1"/>
    </source>
</evidence>
<accession>A0AAD6CZQ5</accession>
<reference evidence="4 5" key="1">
    <citation type="journal article" date="2023" name="IMA Fungus">
        <title>Comparative genomic study of the Penicillium genus elucidates a diverse pangenome and 15 lateral gene transfer events.</title>
        <authorList>
            <person name="Petersen C."/>
            <person name="Sorensen T."/>
            <person name="Nielsen M.R."/>
            <person name="Sondergaard T.E."/>
            <person name="Sorensen J.L."/>
            <person name="Fitzpatrick D.A."/>
            <person name="Frisvad J.C."/>
            <person name="Nielsen K.L."/>
        </authorList>
    </citation>
    <scope>NUCLEOTIDE SEQUENCE [LARGE SCALE GENOMIC DNA]</scope>
    <source>
        <strain evidence="4 5">IBT 35679</strain>
    </source>
</reference>
<evidence type="ECO:0000259" key="3">
    <source>
        <dbReference type="Pfam" id="PF00149"/>
    </source>
</evidence>
<evidence type="ECO:0000256" key="2">
    <source>
        <dbReference type="ARBA" id="ARBA00023180"/>
    </source>
</evidence>
<dbReference type="Proteomes" id="UP001220324">
    <property type="component" value="Unassembled WGS sequence"/>
</dbReference>
<dbReference type="InterPro" id="IPR041805">
    <property type="entry name" value="ASMase/PPN1_MPP"/>
</dbReference>
<sequence length="682" mass="75726">MLQAFIGMVALLKNTASFPGEASYVAAPGFPTSAFASYYDSPALPTKEPQPIIYDPILDYTFPFELTNPDAIPAGNDELLFPPPLADLSPIEEHVFIQAVVTNVTKVIKNNTTESQCNRCKRALAAAKPAALFTPTMAPKAMVSLCQAFKFASDKTCEEQYSAHAMGTIWTQVLAYADVEGLDGQYICHALKKSFCPQPNTRPLDTSDWFSKPKPANPHVPKASGERVKVLHMSDFHLDARYAVSSEANCSSYLCCRSDNYNEHSEDKVLVPATPYGNFRCDTPYDLGLAALQAVGPLTGTGKDHCDENLAWTIYTGDLQSHDPELQISHEYLEYTETSIFQMFKEYLTGPVFVTLGNHDSAPSNIDSPHNLPGRLGEQSSWNYEHVARLWQHEGWISNQTADEAATHYGGYSINTHYGLRIISINTDFWYRSNILNFINTTNPDNSGMLAWMTNELQKAEDAGERVWIIGHVLSGWDGYNPLPDPTNLFYQIVDRYSPHVIANTFWGHNHEDQFMVYYANNGSIQNADTALSTGWVAPSVTPLTNLNSGFRLYEVDTGDFNIYEAYTFFSNVSEYSSLSETGPIFRPEYSTRDTYGPAAGWDKRAPLNATFWHRVTEAMETDMDLVTTQNALQGKLSVQSPICDTTACQNAKICYMRSGSAGLGYNCPQGYGSVQSAFTVK</sequence>
<keyword evidence="5" id="KW-1185">Reference proteome</keyword>
<proteinExistence type="predicted"/>
<keyword evidence="1" id="KW-0378">Hydrolase</keyword>
<dbReference type="PANTHER" id="PTHR10340">
    <property type="entry name" value="SPHINGOMYELIN PHOSPHODIESTERASE"/>
    <property type="match status" value="1"/>
</dbReference>
<keyword evidence="2" id="KW-0325">Glycoprotein</keyword>
<feature type="domain" description="Calcineurin-like phosphoesterase" evidence="3">
    <location>
        <begin position="229"/>
        <end position="512"/>
    </location>
</feature>
<gene>
    <name evidence="4" type="ORF">N7494_006841</name>
</gene>
<dbReference type="InterPro" id="IPR004843">
    <property type="entry name" value="Calcineurin-like_PHP"/>
</dbReference>
<protein>
    <recommendedName>
        <fullName evidence="3">Calcineurin-like phosphoesterase domain-containing protein</fullName>
    </recommendedName>
</protein>
<dbReference type="PANTHER" id="PTHR10340:SF27">
    <property type="entry name" value="ACL091CP"/>
    <property type="match status" value="1"/>
</dbReference>
<dbReference type="SUPFAM" id="SSF56300">
    <property type="entry name" value="Metallo-dependent phosphatases"/>
    <property type="match status" value="1"/>
</dbReference>
<evidence type="ECO:0000313" key="5">
    <source>
        <dbReference type="Proteomes" id="UP001220324"/>
    </source>
</evidence>
<dbReference type="CDD" id="cd00842">
    <property type="entry name" value="MPP_ASMase"/>
    <property type="match status" value="1"/>
</dbReference>
<organism evidence="4 5">
    <name type="scientific">Penicillium frequentans</name>
    <dbReference type="NCBI Taxonomy" id="3151616"/>
    <lineage>
        <taxon>Eukaryota</taxon>
        <taxon>Fungi</taxon>
        <taxon>Dikarya</taxon>
        <taxon>Ascomycota</taxon>
        <taxon>Pezizomycotina</taxon>
        <taxon>Eurotiomycetes</taxon>
        <taxon>Eurotiomycetidae</taxon>
        <taxon>Eurotiales</taxon>
        <taxon>Aspergillaceae</taxon>
        <taxon>Penicillium</taxon>
    </lineage>
</organism>
<dbReference type="AlphaFoldDB" id="A0AAD6CZQ5"/>
<dbReference type="Gene3D" id="3.60.21.10">
    <property type="match status" value="1"/>
</dbReference>
<dbReference type="GO" id="GO:0008081">
    <property type="term" value="F:phosphoric diester hydrolase activity"/>
    <property type="evidence" value="ECO:0007669"/>
    <property type="project" value="TreeGrafter"/>
</dbReference>
<evidence type="ECO:0000256" key="1">
    <source>
        <dbReference type="ARBA" id="ARBA00022801"/>
    </source>
</evidence>
<dbReference type="EMBL" id="JAQIZZ010000005">
    <property type="protein sequence ID" value="KAJ5541765.1"/>
    <property type="molecule type" value="Genomic_DNA"/>
</dbReference>
<dbReference type="InterPro" id="IPR029052">
    <property type="entry name" value="Metallo-depent_PP-like"/>
</dbReference>
<dbReference type="Pfam" id="PF00149">
    <property type="entry name" value="Metallophos"/>
    <property type="match status" value="1"/>
</dbReference>
<comment type="caution">
    <text evidence="4">The sequence shown here is derived from an EMBL/GenBank/DDBJ whole genome shotgun (WGS) entry which is preliminary data.</text>
</comment>